<evidence type="ECO:0000313" key="1">
    <source>
        <dbReference type="EMBL" id="BAF01097.1"/>
    </source>
</evidence>
<proteinExistence type="evidence at transcript level"/>
<dbReference type="AlphaFoldDB" id="Q0WP52"/>
<accession>Q0WP52</accession>
<organism evidence="1">
    <name type="scientific">Arabidopsis thaliana</name>
    <name type="common">Mouse-ear cress</name>
    <dbReference type="NCBI Taxonomy" id="3702"/>
    <lineage>
        <taxon>Eukaryota</taxon>
        <taxon>Viridiplantae</taxon>
        <taxon>Streptophyta</taxon>
        <taxon>Embryophyta</taxon>
        <taxon>Tracheophyta</taxon>
        <taxon>Spermatophyta</taxon>
        <taxon>Magnoliopsida</taxon>
        <taxon>eudicotyledons</taxon>
        <taxon>Gunneridae</taxon>
        <taxon>Pentapetalae</taxon>
        <taxon>rosids</taxon>
        <taxon>malvids</taxon>
        <taxon>Brassicales</taxon>
        <taxon>Brassicaceae</taxon>
        <taxon>Camelineae</taxon>
        <taxon>Arabidopsis</taxon>
    </lineage>
</organism>
<name>Q0WP52_ARATH</name>
<reference evidence="1" key="1">
    <citation type="submission" date="2006-07" db="EMBL/GenBank/DDBJ databases">
        <title>Large-scale analysis of RIKEN Arabidopsis full-length (RAFL) cDNAs.</title>
        <authorList>
            <person name="Totoki Y."/>
            <person name="Seki M."/>
            <person name="Ishida J."/>
            <person name="Nakajima M."/>
            <person name="Enju A."/>
            <person name="Morosawa T."/>
            <person name="Kamiya A."/>
            <person name="Narusaka M."/>
            <person name="Shin-i T."/>
            <person name="Nakagawa M."/>
            <person name="Sakamoto N."/>
            <person name="Oishi K."/>
            <person name="Kohara Y."/>
            <person name="Kobayashi M."/>
            <person name="Toyoda A."/>
            <person name="Sakaki Y."/>
            <person name="Sakurai T."/>
            <person name="Iida K."/>
            <person name="Akiyama K."/>
            <person name="Satou M."/>
            <person name="Toyoda T."/>
            <person name="Konagaya A."/>
            <person name="Carninci P."/>
            <person name="Kawai J."/>
            <person name="Hayashizaki Y."/>
            <person name="Shinozaki K."/>
        </authorList>
    </citation>
    <scope>NUCLEOTIDE SEQUENCE</scope>
</reference>
<sequence length="44" mass="5403">MRAKFLFSKHEIFLLDIAIILFSKQESFRCFWCLYMIQTILTKK</sequence>
<protein>
    <submittedName>
        <fullName evidence="1">Uncharacterized protein</fullName>
    </submittedName>
</protein>
<dbReference type="EMBL" id="AK229230">
    <property type="protein sequence ID" value="BAF01097.1"/>
    <property type="molecule type" value="mRNA"/>
</dbReference>